<comment type="caution">
    <text evidence="4">The sequence shown here is derived from an EMBL/GenBank/DDBJ whole genome shotgun (WGS) entry which is preliminary data.</text>
</comment>
<feature type="compositionally biased region" description="Basic residues" evidence="2">
    <location>
        <begin position="163"/>
        <end position="172"/>
    </location>
</feature>
<dbReference type="InterPro" id="IPR013087">
    <property type="entry name" value="Znf_C2H2_type"/>
</dbReference>
<protein>
    <recommendedName>
        <fullName evidence="3">C2H2-type domain-containing protein</fullName>
    </recommendedName>
</protein>
<proteinExistence type="predicted"/>
<feature type="region of interest" description="Disordered" evidence="2">
    <location>
        <begin position="142"/>
        <end position="236"/>
    </location>
</feature>
<gene>
    <name evidence="4" type="ORF">N7498_005292</name>
</gene>
<dbReference type="PROSITE" id="PS50157">
    <property type="entry name" value="ZINC_FINGER_C2H2_2"/>
    <property type="match status" value="1"/>
</dbReference>
<keyword evidence="5" id="KW-1185">Reference proteome</keyword>
<dbReference type="Gene3D" id="3.30.160.60">
    <property type="entry name" value="Classic Zinc Finger"/>
    <property type="match status" value="1"/>
</dbReference>
<evidence type="ECO:0000313" key="4">
    <source>
        <dbReference type="EMBL" id="KAJ5204413.1"/>
    </source>
</evidence>
<feature type="domain" description="C2H2-type" evidence="3">
    <location>
        <begin position="242"/>
        <end position="270"/>
    </location>
</feature>
<organism evidence="4 5">
    <name type="scientific">Penicillium cinerascens</name>
    <dbReference type="NCBI Taxonomy" id="70096"/>
    <lineage>
        <taxon>Eukaryota</taxon>
        <taxon>Fungi</taxon>
        <taxon>Dikarya</taxon>
        <taxon>Ascomycota</taxon>
        <taxon>Pezizomycotina</taxon>
        <taxon>Eurotiomycetes</taxon>
        <taxon>Eurotiomycetidae</taxon>
        <taxon>Eurotiales</taxon>
        <taxon>Aspergillaceae</taxon>
        <taxon>Penicillium</taxon>
    </lineage>
</organism>
<keyword evidence="1" id="KW-0863">Zinc-finger</keyword>
<reference evidence="4" key="1">
    <citation type="submission" date="2022-12" db="EMBL/GenBank/DDBJ databases">
        <authorList>
            <person name="Petersen C."/>
        </authorList>
    </citation>
    <scope>NUCLEOTIDE SEQUENCE</scope>
    <source>
        <strain evidence="4">IBT 15544</strain>
    </source>
</reference>
<dbReference type="GO" id="GO:0008270">
    <property type="term" value="F:zinc ion binding"/>
    <property type="evidence" value="ECO:0007669"/>
    <property type="project" value="UniProtKB-KW"/>
</dbReference>
<dbReference type="AlphaFoldDB" id="A0A9W9MN72"/>
<keyword evidence="1" id="KW-0479">Metal-binding</keyword>
<dbReference type="EMBL" id="JAPQKR010000012">
    <property type="protein sequence ID" value="KAJ5204413.1"/>
    <property type="molecule type" value="Genomic_DNA"/>
</dbReference>
<evidence type="ECO:0000259" key="3">
    <source>
        <dbReference type="PROSITE" id="PS50157"/>
    </source>
</evidence>
<dbReference type="SMART" id="SM00355">
    <property type="entry name" value="ZnF_C2H2"/>
    <property type="match status" value="3"/>
</dbReference>
<evidence type="ECO:0000256" key="2">
    <source>
        <dbReference type="SAM" id="MobiDB-lite"/>
    </source>
</evidence>
<evidence type="ECO:0000256" key="1">
    <source>
        <dbReference type="PROSITE-ProRule" id="PRU00042"/>
    </source>
</evidence>
<dbReference type="GeneID" id="83179655"/>
<name>A0A9W9MN72_9EURO</name>
<dbReference type="PROSITE" id="PS00028">
    <property type="entry name" value="ZINC_FINGER_C2H2_1"/>
    <property type="match status" value="2"/>
</dbReference>
<evidence type="ECO:0000313" key="5">
    <source>
        <dbReference type="Proteomes" id="UP001150904"/>
    </source>
</evidence>
<accession>A0A9W9MN72</accession>
<dbReference type="InterPro" id="IPR036236">
    <property type="entry name" value="Znf_C2H2_sf"/>
</dbReference>
<feature type="compositionally biased region" description="Low complexity" evidence="2">
    <location>
        <begin position="144"/>
        <end position="160"/>
    </location>
</feature>
<dbReference type="Proteomes" id="UP001150904">
    <property type="component" value="Unassembled WGS sequence"/>
</dbReference>
<dbReference type="SUPFAM" id="SSF57667">
    <property type="entry name" value="beta-beta-alpha zinc fingers"/>
    <property type="match status" value="1"/>
</dbReference>
<reference evidence="4" key="2">
    <citation type="journal article" date="2023" name="IMA Fungus">
        <title>Comparative genomic study of the Penicillium genus elucidates a diverse pangenome and 15 lateral gene transfer events.</title>
        <authorList>
            <person name="Petersen C."/>
            <person name="Sorensen T."/>
            <person name="Nielsen M.R."/>
            <person name="Sondergaard T.E."/>
            <person name="Sorensen J.L."/>
            <person name="Fitzpatrick D.A."/>
            <person name="Frisvad J.C."/>
            <person name="Nielsen K.L."/>
        </authorList>
    </citation>
    <scope>NUCLEOTIDE SEQUENCE</scope>
    <source>
        <strain evidence="4">IBT 15544</strain>
    </source>
</reference>
<dbReference type="OrthoDB" id="5399138at2759"/>
<dbReference type="RefSeq" id="XP_058308892.1">
    <property type="nucleotide sequence ID" value="XM_058452354.1"/>
</dbReference>
<feature type="compositionally biased region" description="Low complexity" evidence="2">
    <location>
        <begin position="174"/>
        <end position="200"/>
    </location>
</feature>
<feature type="compositionally biased region" description="Basic residues" evidence="2">
    <location>
        <begin position="215"/>
        <end position="224"/>
    </location>
</feature>
<keyword evidence="1" id="KW-0862">Zinc</keyword>
<sequence>MGVPSFDGLPDLPVFQEPLCGVDGPVEKLETNTPDIMESGNFIYPFDDLENAFDSAFRLPETSSLYYSSVDGMEAVSQDPLAIPNSDPSPSFSNEFELHSEPFHQISDTSTEGWHVLNPLDRWKNSPPEMEAAYLTDIMDSVARSNGSPSSRSRPGPQNPTTSHRRGQKWHGHSPSVAVSESTRSSASSSSASSVHSFGSDQSGSFGRFYVREPTRRRRRRNRKGSPVLHVRSDQRTQRRPYQCTFCTDTFKSKYDWTRHEKTLHLSLESWVCAPFGPTYENESTGTPRCAFCDVDNPSDSHIQEHHYWDCQAKPSSLRTFYRKDHLRQHLRLVHGIDNAKANIASWKSEVTDINSRCGFCAATFTRWSERNDHIAGHYKEGTTMKDWKGCRGFVPAVALAVDNAMPPYLIGIESTGIDPFSASRRGKVSKESNTACQEQEHSTIQPTPFEQLTEHLIRFVRAKQAAGALITDESIQREARCLLYGDDDSWNQTAADNSDWLNFFKDGMGINSSATMASAISSHICSAPIFPLPWTINPTETIGTQEENGARELETAALIDQWMPWAWQSPECLAEFRRFNSGFATCPGAG</sequence>